<sequence length="207" mass="21792">MNLQGQIAIVTGAGIALDLAKQGAKVYPRTQSTIYATKSTTWTTAPHQPKSKLTSDSQTPQPNPRCHVRGLPADNKIDILVNNAGVSQCKNLVETTHEDISSVVDINVYGLMSMTRAVIPHLAPGRIINLSSVAARREASGFSVYSASKAAVEGFTRSLAYELGPAGCTVNAVEPGAVGSDMQQNTPLGGGESRCARGYCSRCDFPG</sequence>
<dbReference type="GO" id="GO:0016616">
    <property type="term" value="F:oxidoreductase activity, acting on the CH-OH group of donors, NAD or NADP as acceptor"/>
    <property type="evidence" value="ECO:0007669"/>
    <property type="project" value="TreeGrafter"/>
</dbReference>
<dbReference type="GO" id="GO:0006633">
    <property type="term" value="P:fatty acid biosynthetic process"/>
    <property type="evidence" value="ECO:0007669"/>
    <property type="project" value="TreeGrafter"/>
</dbReference>
<accession>A0A9P3BWX2</accession>
<evidence type="ECO:0000313" key="5">
    <source>
        <dbReference type="EMBL" id="GIK04013.1"/>
    </source>
</evidence>
<protein>
    <submittedName>
        <fullName evidence="5">Uncharacterized protein</fullName>
    </submittedName>
</protein>
<dbReference type="InterPro" id="IPR036291">
    <property type="entry name" value="NAD(P)-bd_dom_sf"/>
</dbReference>
<name>A0A9P3BWX2_ASPVI</name>
<feature type="compositionally biased region" description="Polar residues" evidence="4">
    <location>
        <begin position="42"/>
        <end position="60"/>
    </location>
</feature>
<organism evidence="5 6">
    <name type="scientific">Aspergillus viridinutans</name>
    <dbReference type="NCBI Taxonomy" id="75553"/>
    <lineage>
        <taxon>Eukaryota</taxon>
        <taxon>Fungi</taxon>
        <taxon>Dikarya</taxon>
        <taxon>Ascomycota</taxon>
        <taxon>Pezizomycotina</taxon>
        <taxon>Eurotiomycetes</taxon>
        <taxon>Eurotiomycetidae</taxon>
        <taxon>Eurotiales</taxon>
        <taxon>Aspergillaceae</taxon>
        <taxon>Aspergillus</taxon>
        <taxon>Aspergillus subgen. Fumigati</taxon>
    </lineage>
</organism>
<dbReference type="GO" id="GO:0048038">
    <property type="term" value="F:quinone binding"/>
    <property type="evidence" value="ECO:0007669"/>
    <property type="project" value="TreeGrafter"/>
</dbReference>
<comment type="similarity">
    <text evidence="1 3">Belongs to the short-chain dehydrogenases/reductases (SDR) family.</text>
</comment>
<evidence type="ECO:0000313" key="6">
    <source>
        <dbReference type="Proteomes" id="UP000710440"/>
    </source>
</evidence>
<keyword evidence="6" id="KW-1185">Reference proteome</keyword>
<gene>
    <name evidence="5" type="ORF">Aspvir_008088</name>
</gene>
<dbReference type="SUPFAM" id="SSF51735">
    <property type="entry name" value="NAD(P)-binding Rossmann-fold domains"/>
    <property type="match status" value="1"/>
</dbReference>
<dbReference type="Gene3D" id="3.40.50.720">
    <property type="entry name" value="NAD(P)-binding Rossmann-like Domain"/>
    <property type="match status" value="1"/>
</dbReference>
<evidence type="ECO:0000256" key="1">
    <source>
        <dbReference type="ARBA" id="ARBA00006484"/>
    </source>
</evidence>
<feature type="region of interest" description="Disordered" evidence="4">
    <location>
        <begin position="42"/>
        <end position="64"/>
    </location>
</feature>
<evidence type="ECO:0000256" key="4">
    <source>
        <dbReference type="SAM" id="MobiDB-lite"/>
    </source>
</evidence>
<dbReference type="Proteomes" id="UP000710440">
    <property type="component" value="Unassembled WGS sequence"/>
</dbReference>
<dbReference type="PRINTS" id="PR00081">
    <property type="entry name" value="GDHRDH"/>
</dbReference>
<dbReference type="PRINTS" id="PR00080">
    <property type="entry name" value="SDRFAMILY"/>
</dbReference>
<dbReference type="AlphaFoldDB" id="A0A9P3BWX2"/>
<comment type="caution">
    <text evidence="5">The sequence shown here is derived from an EMBL/GenBank/DDBJ whole genome shotgun (WGS) entry which is preliminary data.</text>
</comment>
<keyword evidence="2" id="KW-0521">NADP</keyword>
<evidence type="ECO:0000256" key="3">
    <source>
        <dbReference type="RuleBase" id="RU000363"/>
    </source>
</evidence>
<dbReference type="PANTHER" id="PTHR42760">
    <property type="entry name" value="SHORT-CHAIN DEHYDROGENASES/REDUCTASES FAMILY MEMBER"/>
    <property type="match status" value="1"/>
</dbReference>
<dbReference type="GeneID" id="66936070"/>
<dbReference type="PANTHER" id="PTHR42760:SF76">
    <property type="entry name" value="CHAIN OXIDOREDUCTASE_DEHYDROGENASE, PUTATIVE-RELATED"/>
    <property type="match status" value="1"/>
</dbReference>
<dbReference type="InterPro" id="IPR002347">
    <property type="entry name" value="SDR_fam"/>
</dbReference>
<dbReference type="EMBL" id="BOPL01000006">
    <property type="protein sequence ID" value="GIK04013.1"/>
    <property type="molecule type" value="Genomic_DNA"/>
</dbReference>
<dbReference type="PROSITE" id="PS00061">
    <property type="entry name" value="ADH_SHORT"/>
    <property type="match status" value="1"/>
</dbReference>
<proteinExistence type="inferred from homology"/>
<dbReference type="OrthoDB" id="47007at2759"/>
<dbReference type="CDD" id="cd05233">
    <property type="entry name" value="SDR_c"/>
    <property type="match status" value="1"/>
</dbReference>
<dbReference type="GO" id="GO:0044550">
    <property type="term" value="P:secondary metabolite biosynthetic process"/>
    <property type="evidence" value="ECO:0007669"/>
    <property type="project" value="UniProtKB-ARBA"/>
</dbReference>
<dbReference type="RefSeq" id="XP_043127199.1">
    <property type="nucleotide sequence ID" value="XM_043271264.1"/>
</dbReference>
<evidence type="ECO:0000256" key="2">
    <source>
        <dbReference type="ARBA" id="ARBA00022857"/>
    </source>
</evidence>
<reference evidence="5 6" key="1">
    <citation type="submission" date="2021-02" db="EMBL/GenBank/DDBJ databases">
        <title>Pan-genome distribution and transcriptional activeness of fungal secondary metabolism genes in Aspergillus section Fumigati.</title>
        <authorList>
            <person name="Takahashi H."/>
            <person name="Umemura M."/>
            <person name="Ninomiya A."/>
            <person name="Kusuya Y."/>
            <person name="Urayama S."/>
            <person name="Shimizu M."/>
            <person name="Watanabe A."/>
            <person name="Kamei K."/>
            <person name="Yaguchi T."/>
            <person name="Hagiwara D."/>
        </authorList>
    </citation>
    <scope>NUCLEOTIDE SEQUENCE [LARGE SCALE GENOMIC DNA]</scope>
    <source>
        <strain evidence="5 6">IFM 47045</strain>
    </source>
</reference>
<dbReference type="InterPro" id="IPR020904">
    <property type="entry name" value="Sc_DH/Rdtase_CS"/>
</dbReference>
<dbReference type="Pfam" id="PF00106">
    <property type="entry name" value="adh_short"/>
    <property type="match status" value="1"/>
</dbReference>